<feature type="transmembrane region" description="Helical" evidence="1">
    <location>
        <begin position="76"/>
        <end position="93"/>
    </location>
</feature>
<accession>A0A850DUG0</accession>
<feature type="transmembrane region" description="Helical" evidence="1">
    <location>
        <begin position="21"/>
        <end position="45"/>
    </location>
</feature>
<dbReference type="RefSeq" id="WP_175325640.1">
    <property type="nucleotide sequence ID" value="NZ_BAAAWP010000001.1"/>
</dbReference>
<dbReference type="Proteomes" id="UP000539146">
    <property type="component" value="Unassembled WGS sequence"/>
</dbReference>
<comment type="caution">
    <text evidence="2">The sequence shown here is derived from an EMBL/GenBank/DDBJ whole genome shotgun (WGS) entry which is preliminary data.</text>
</comment>
<feature type="transmembrane region" description="Helical" evidence="1">
    <location>
        <begin position="113"/>
        <end position="134"/>
    </location>
</feature>
<evidence type="ECO:0000313" key="2">
    <source>
        <dbReference type="EMBL" id="NUU27790.1"/>
    </source>
</evidence>
<protein>
    <submittedName>
        <fullName evidence="2">Uncharacterized protein</fullName>
    </submittedName>
</protein>
<name>A0A850DUG0_9MICO</name>
<keyword evidence="1" id="KW-0472">Membrane</keyword>
<sequence>MTTSERTHGGLRLQRPSRIAARLGTGVLVGLVSEYLIAVIATAPLGGDSTTNPLVLAGLAVVGVAAVVVGTHWPTIGATAGVVVLLVTVFAVTQRISWTTGTTQWWSPTDAVGYAAVSAYPAIVGAVLVAASVVPGRQRNPAPDL</sequence>
<organism evidence="2 3">
    <name type="scientific">Curtobacterium citreum</name>
    <dbReference type="NCBI Taxonomy" id="2036"/>
    <lineage>
        <taxon>Bacteria</taxon>
        <taxon>Bacillati</taxon>
        <taxon>Actinomycetota</taxon>
        <taxon>Actinomycetes</taxon>
        <taxon>Micrococcales</taxon>
        <taxon>Microbacteriaceae</taxon>
        <taxon>Curtobacterium</taxon>
    </lineage>
</organism>
<evidence type="ECO:0000313" key="3">
    <source>
        <dbReference type="Proteomes" id="UP000539146"/>
    </source>
</evidence>
<dbReference type="EMBL" id="JABMCG010000093">
    <property type="protein sequence ID" value="NUU27790.1"/>
    <property type="molecule type" value="Genomic_DNA"/>
</dbReference>
<gene>
    <name evidence="2" type="ORF">HP467_06640</name>
</gene>
<dbReference type="AlphaFoldDB" id="A0A850DUG0"/>
<proteinExistence type="predicted"/>
<keyword evidence="1" id="KW-1133">Transmembrane helix</keyword>
<feature type="transmembrane region" description="Helical" evidence="1">
    <location>
        <begin position="51"/>
        <end position="69"/>
    </location>
</feature>
<keyword evidence="1" id="KW-0812">Transmembrane</keyword>
<evidence type="ECO:0000256" key="1">
    <source>
        <dbReference type="SAM" id="Phobius"/>
    </source>
</evidence>
<reference evidence="2 3" key="1">
    <citation type="submission" date="2020-05" db="EMBL/GenBank/DDBJ databases">
        <title>Genome Sequencing of Type Strains.</title>
        <authorList>
            <person name="Lemaire J.F."/>
            <person name="Inderbitzin P."/>
            <person name="Gregorio O.A."/>
            <person name="Collins S.B."/>
            <person name="Wespe N."/>
            <person name="Knight-Connoni V."/>
        </authorList>
    </citation>
    <scope>NUCLEOTIDE SEQUENCE [LARGE SCALE GENOMIC DNA]</scope>
    <source>
        <strain evidence="2 3">DSM 20512</strain>
    </source>
</reference>